<dbReference type="PROSITE" id="PS50216">
    <property type="entry name" value="DHHC"/>
    <property type="match status" value="1"/>
</dbReference>
<feature type="compositionally biased region" description="Polar residues" evidence="8">
    <location>
        <begin position="678"/>
        <end position="689"/>
    </location>
</feature>
<feature type="region of interest" description="Disordered" evidence="8">
    <location>
        <begin position="309"/>
        <end position="346"/>
    </location>
</feature>
<feature type="region of interest" description="Disordered" evidence="8">
    <location>
        <begin position="678"/>
        <end position="715"/>
    </location>
</feature>
<keyword evidence="3 7" id="KW-1133">Transmembrane helix</keyword>
<dbReference type="EC" id="2.3.1.225" evidence="7"/>
<comment type="similarity">
    <text evidence="5">Belongs to the DHHC palmitoyltransferase family. ERF2/ZDHHC9 subfamily.</text>
</comment>
<evidence type="ECO:0000256" key="3">
    <source>
        <dbReference type="ARBA" id="ARBA00022989"/>
    </source>
</evidence>
<gene>
    <name evidence="10" type="primary">LOC100176409</name>
</gene>
<feature type="region of interest" description="Disordered" evidence="8">
    <location>
        <begin position="440"/>
        <end position="561"/>
    </location>
</feature>
<dbReference type="GO" id="GO:0019706">
    <property type="term" value="F:protein-cysteine S-palmitoyltransferase activity"/>
    <property type="evidence" value="ECO:0007669"/>
    <property type="project" value="UniProtKB-EC"/>
</dbReference>
<evidence type="ECO:0000256" key="5">
    <source>
        <dbReference type="ARBA" id="ARBA00023463"/>
    </source>
</evidence>
<feature type="compositionally biased region" description="Polar residues" evidence="8">
    <location>
        <begin position="467"/>
        <end position="476"/>
    </location>
</feature>
<dbReference type="EMBL" id="LR786448">
    <property type="protein sequence ID" value="CAB3260951.1"/>
    <property type="molecule type" value="mRNA"/>
</dbReference>
<feature type="compositionally biased region" description="Low complexity" evidence="8">
    <location>
        <begin position="331"/>
        <end position="346"/>
    </location>
</feature>
<proteinExistence type="evidence at transcript level"/>
<comment type="subcellular location">
    <subcellularLocation>
        <location evidence="1">Membrane</location>
        <topology evidence="1">Multi-pass membrane protein</topology>
    </subcellularLocation>
</comment>
<evidence type="ECO:0000256" key="6">
    <source>
        <dbReference type="ARBA" id="ARBA00047790"/>
    </source>
</evidence>
<feature type="compositionally biased region" description="Low complexity" evidence="8">
    <location>
        <begin position="445"/>
        <end position="461"/>
    </location>
</feature>
<comment type="domain">
    <text evidence="7">The DHHC domain is required for palmitoyltransferase activity.</text>
</comment>
<feature type="region of interest" description="Disordered" evidence="8">
    <location>
        <begin position="741"/>
        <end position="776"/>
    </location>
</feature>
<comment type="catalytic activity">
    <reaction evidence="6">
        <text>L-cysteinyl-[protein] + hexadecanoyl-CoA = S-hexadecanoyl-L-cysteinyl-[protein] + CoA</text>
        <dbReference type="Rhea" id="RHEA:36683"/>
        <dbReference type="Rhea" id="RHEA-COMP:10131"/>
        <dbReference type="Rhea" id="RHEA-COMP:11032"/>
        <dbReference type="ChEBI" id="CHEBI:29950"/>
        <dbReference type="ChEBI" id="CHEBI:57287"/>
        <dbReference type="ChEBI" id="CHEBI:57379"/>
        <dbReference type="ChEBI" id="CHEBI:74151"/>
        <dbReference type="EC" id="2.3.1.225"/>
    </reaction>
    <physiologicalReaction direction="left-to-right" evidence="6">
        <dbReference type="Rhea" id="RHEA:36684"/>
    </physiologicalReaction>
</comment>
<evidence type="ECO:0000256" key="4">
    <source>
        <dbReference type="ARBA" id="ARBA00023136"/>
    </source>
</evidence>
<accession>A0A6F9DH05</accession>
<evidence type="ECO:0000256" key="8">
    <source>
        <dbReference type="SAM" id="MobiDB-lite"/>
    </source>
</evidence>
<dbReference type="PANTHER" id="PTHR12349">
    <property type="entry name" value="ANKYRIN REPEAT AND LEM DOMAIN-CONTAINING PROTEIN 2"/>
    <property type="match status" value="1"/>
</dbReference>
<feature type="compositionally biased region" description="Basic and acidic residues" evidence="8">
    <location>
        <begin position="477"/>
        <end position="492"/>
    </location>
</feature>
<evidence type="ECO:0000259" key="9">
    <source>
        <dbReference type="Pfam" id="PF01529"/>
    </source>
</evidence>
<feature type="transmembrane region" description="Helical" evidence="7">
    <location>
        <begin position="9"/>
        <end position="29"/>
    </location>
</feature>
<evidence type="ECO:0000313" key="10">
    <source>
        <dbReference type="EMBL" id="CAB3260951.1"/>
    </source>
</evidence>
<keyword evidence="2 7" id="KW-0812">Transmembrane</keyword>
<feature type="domain" description="Palmitoyltransferase DHHC" evidence="9">
    <location>
        <begin position="97"/>
        <end position="222"/>
    </location>
</feature>
<name>A0A6F9DH05_9ASCI</name>
<dbReference type="GO" id="GO:0016020">
    <property type="term" value="C:membrane"/>
    <property type="evidence" value="ECO:0007669"/>
    <property type="project" value="UniProtKB-SubCell"/>
</dbReference>
<reference evidence="10" key="1">
    <citation type="submission" date="2020-04" db="EMBL/GenBank/DDBJ databases">
        <authorList>
            <person name="Neveu A P."/>
        </authorList>
    </citation>
    <scope>NUCLEOTIDE SEQUENCE</scope>
    <source>
        <tissue evidence="10">Whole embryo</tissue>
    </source>
</reference>
<feature type="compositionally biased region" description="Basic residues" evidence="8">
    <location>
        <begin position="697"/>
        <end position="708"/>
    </location>
</feature>
<sequence>MGKVNIKKYFPISFASSLLLGVPGLFYAFPGKQMAVEVSPWLLVYVAMIYVYVLINFLLAGIKDPGIYAKRSEPEDDEDDFRAPVHITTLIHNVSVRMKWCSTCKFYRPPRVSHCSACNNCIQKFDHHCPWVNNCIGGRNYRYFFIFLVTLSVHMVNTLIVTLWFVIRNLSSPVPAPTSDLTVGISIFILVIVTLLFIPVFGLTVFHVTLVVRGRTTNEQVTGKFRNGINPFDEGCYTNCSKAFCVPEASSYLNFSNVDPSVYLQYMKKKSKPRTVSSSMVVIKVNQNGHVKPVTVLAKEGNKIDDDSFDEIELDGLSPDTEAPPPKPSLSYLMPSSSGQPSSTHSRTNYIEMERLNGDADVQIVNPSHRSSSRKEFDPNRFRAKVTSVPSQNMVEAVVLNNEDLSANGDNLSNTEASDSRLSLSLSESVLQTFFTGKTGKIQGSMSSLNNRLDLSSSPSDSENDVEMQQANTSSFHHPDTELEHAESHDKLLTGIEPSKPGRFPTHSASDDNHSDVSVGITRSENNSNSSNKEEPYMEAARMSNGRVGRTKNRSYSDKTTGDYDNLNAMWLPPRQSLIQSVDENENNSNNRSLMDMSAEQVQHELEAVMREANMQALAAEEEMLRYEQPQSTTATFADSGCELTLRDDVQPQRGLETHVTKPTSDILDTEYCRQETANTVSSVESSPGETRDKKGVVRSRSRSKTRSRTTPAGRHLMVGMPKYERLPTAGHVSSIIGRFEQTKQPDVIDDSENVSPKHRSNHLASKLESESLIAK</sequence>
<dbReference type="AlphaFoldDB" id="A0A6F9DH05"/>
<evidence type="ECO:0000256" key="7">
    <source>
        <dbReference type="RuleBase" id="RU079119"/>
    </source>
</evidence>
<feature type="transmembrane region" description="Helical" evidence="7">
    <location>
        <begin position="41"/>
        <end position="62"/>
    </location>
</feature>
<feature type="transmembrane region" description="Helical" evidence="7">
    <location>
        <begin position="187"/>
        <end position="212"/>
    </location>
</feature>
<protein>
    <recommendedName>
        <fullName evidence="7">Palmitoyltransferase</fullName>
        <ecNumber evidence="7">2.3.1.225</ecNumber>
    </recommendedName>
</protein>
<feature type="transmembrane region" description="Helical" evidence="7">
    <location>
        <begin position="143"/>
        <end position="167"/>
    </location>
</feature>
<evidence type="ECO:0000256" key="2">
    <source>
        <dbReference type="ARBA" id="ARBA00022692"/>
    </source>
</evidence>
<organism evidence="10">
    <name type="scientific">Phallusia mammillata</name>
    <dbReference type="NCBI Taxonomy" id="59560"/>
    <lineage>
        <taxon>Eukaryota</taxon>
        <taxon>Metazoa</taxon>
        <taxon>Chordata</taxon>
        <taxon>Tunicata</taxon>
        <taxon>Ascidiacea</taxon>
        <taxon>Phlebobranchia</taxon>
        <taxon>Ascidiidae</taxon>
        <taxon>Phallusia</taxon>
    </lineage>
</organism>
<dbReference type="PANTHER" id="PTHR12349:SF2">
    <property type="entry name" value="PALMITOYLTRANSFERASE ZDHHC8"/>
    <property type="match status" value="1"/>
</dbReference>
<dbReference type="InterPro" id="IPR001594">
    <property type="entry name" value="Palmitoyltrfase_DHHC"/>
</dbReference>
<keyword evidence="7" id="KW-0012">Acyltransferase</keyword>
<keyword evidence="7" id="KW-0808">Transferase</keyword>
<dbReference type="Pfam" id="PF01529">
    <property type="entry name" value="DHHC"/>
    <property type="match status" value="1"/>
</dbReference>
<evidence type="ECO:0000256" key="1">
    <source>
        <dbReference type="ARBA" id="ARBA00004141"/>
    </source>
</evidence>
<keyword evidence="4 7" id="KW-0472">Membrane</keyword>